<dbReference type="InterPro" id="IPR037066">
    <property type="entry name" value="Plug_dom_sf"/>
</dbReference>
<sequence length="794" mass="89867">MNIKLLLSLFMLNLGVAFAQNNGKVSGKVIDSETSESIPFATLQVLSDGAVLLTDVTDLDGNFTLRNLPLKPLQLTIQFIGYQNLTKPFVLSQNIQDLNLGNVLIQSQDIQLEEVTIVAERSTTEQKIDRKVINVGRDLSTVGATASDIMNNIPSVNVDQDGKLSLRGNSNVRVLVDGRPSNMDVAMLLKQIPSTAIKSIEIITNPSAKYNPEGMSGIINIILHKNSMDGFNGSFSSGITFAKRAKFNNSFNANYRTGKVNFFATLGNNSGEYLNGGYLYIDQDESTQLIDVRSKNRNEFFKVGVDYHINDKNTVSVYTNQSYGNQRFSVNSDVLLADPTLSFYSDDSFKNKNRNSIYNVAYKKLFKKEGETLDFEATYNHAKGNQNSFFVLNGIDTNQQDHTKAKDESTIINLDYVNPLTEKINLELGAEARITNTTNHYLTNRAGIENADFSYNFNIFSAYATLGQKFDKLSYKLGARLERYEVKADYQTTTQNEPFKNKYFTVYPSAYVNYEVNETNSLNLSISRRVDRPSISQTKPIRTFSTPRVTGIGNPELLPQFTNSIELAYTKKINKSSINANVYYRDIHDEISQVFLNDENANPDEFKMIQTYTNFSGNNSFGFELSANLKVTDWWDMQPSLDLSSMKQNGQLAVYNPTINQYVIEKHTVNTTPLNARLNNNFKITKNLRLTWFGFYRSSVKELQAEAKPMYKTDIGARYSFWDQKANINLRFNDVFNTLRYRVNTTNPYPGYGNFHWESQSLFVGFNVMFGGGKNRALQRKARENNESNKSGMF</sequence>
<dbReference type="Gene3D" id="2.170.130.10">
    <property type="entry name" value="TonB-dependent receptor, plug domain"/>
    <property type="match status" value="1"/>
</dbReference>
<protein>
    <submittedName>
        <fullName evidence="7">TonB-dependent receptor family protein</fullName>
    </submittedName>
</protein>
<dbReference type="PANTHER" id="PTHR40980:SF4">
    <property type="entry name" value="TONB-DEPENDENT RECEPTOR-LIKE BETA-BARREL DOMAIN-CONTAINING PROTEIN"/>
    <property type="match status" value="1"/>
</dbReference>
<evidence type="ECO:0000256" key="1">
    <source>
        <dbReference type="ARBA" id="ARBA00004442"/>
    </source>
</evidence>
<dbReference type="InterPro" id="IPR012910">
    <property type="entry name" value="Plug_dom"/>
</dbReference>
<gene>
    <name evidence="7" type="ORF">K5I29_13245</name>
</gene>
<evidence type="ECO:0000256" key="4">
    <source>
        <dbReference type="SAM" id="SignalP"/>
    </source>
</evidence>
<feature type="chain" id="PRO_5045386584" evidence="4">
    <location>
        <begin position="20"/>
        <end position="794"/>
    </location>
</feature>
<dbReference type="RefSeq" id="WP_264433842.1">
    <property type="nucleotide sequence ID" value="NZ_CP081495.1"/>
</dbReference>
<dbReference type="Gene3D" id="2.60.40.1120">
    <property type="entry name" value="Carboxypeptidase-like, regulatory domain"/>
    <property type="match status" value="1"/>
</dbReference>
<dbReference type="Pfam" id="PF07715">
    <property type="entry name" value="Plug"/>
    <property type="match status" value="1"/>
</dbReference>
<dbReference type="InterPro" id="IPR041700">
    <property type="entry name" value="OMP_b-brl_3"/>
</dbReference>
<keyword evidence="4" id="KW-0732">Signal</keyword>
<keyword evidence="8" id="KW-1185">Reference proteome</keyword>
<proteinExistence type="predicted"/>
<feature type="domain" description="Outer membrane protein beta-barrel" evidence="6">
    <location>
        <begin position="365"/>
        <end position="767"/>
    </location>
</feature>
<dbReference type="PANTHER" id="PTHR40980">
    <property type="entry name" value="PLUG DOMAIN-CONTAINING PROTEIN"/>
    <property type="match status" value="1"/>
</dbReference>
<dbReference type="InterPro" id="IPR008969">
    <property type="entry name" value="CarboxyPept-like_regulatory"/>
</dbReference>
<organism evidence="7 8">
    <name type="scientific">Flavobacterium agricola</name>
    <dbReference type="NCBI Taxonomy" id="2870839"/>
    <lineage>
        <taxon>Bacteria</taxon>
        <taxon>Pseudomonadati</taxon>
        <taxon>Bacteroidota</taxon>
        <taxon>Flavobacteriia</taxon>
        <taxon>Flavobacteriales</taxon>
        <taxon>Flavobacteriaceae</taxon>
        <taxon>Flavobacterium</taxon>
    </lineage>
</organism>
<feature type="signal peptide" evidence="4">
    <location>
        <begin position="1"/>
        <end position="19"/>
    </location>
</feature>
<keyword evidence="3" id="KW-0998">Cell outer membrane</keyword>
<dbReference type="Proteomes" id="UP001163328">
    <property type="component" value="Chromosome"/>
</dbReference>
<dbReference type="SUPFAM" id="SSF49464">
    <property type="entry name" value="Carboxypeptidase regulatory domain-like"/>
    <property type="match status" value="1"/>
</dbReference>
<feature type="domain" description="TonB-dependent receptor plug" evidence="5">
    <location>
        <begin position="144"/>
        <end position="217"/>
    </location>
</feature>
<evidence type="ECO:0000259" key="5">
    <source>
        <dbReference type="Pfam" id="PF07715"/>
    </source>
</evidence>
<evidence type="ECO:0000259" key="6">
    <source>
        <dbReference type="Pfam" id="PF14905"/>
    </source>
</evidence>
<keyword evidence="2" id="KW-0472">Membrane</keyword>
<evidence type="ECO:0000313" key="7">
    <source>
        <dbReference type="EMBL" id="UYW01374.1"/>
    </source>
</evidence>
<keyword evidence="7" id="KW-0675">Receptor</keyword>
<name>A0ABY6M135_9FLAO</name>
<dbReference type="SUPFAM" id="SSF56935">
    <property type="entry name" value="Porins"/>
    <property type="match status" value="1"/>
</dbReference>
<dbReference type="Gene3D" id="2.40.170.20">
    <property type="entry name" value="TonB-dependent receptor, beta-barrel domain"/>
    <property type="match status" value="1"/>
</dbReference>
<dbReference type="InterPro" id="IPR036942">
    <property type="entry name" value="Beta-barrel_TonB_sf"/>
</dbReference>
<dbReference type="Pfam" id="PF13715">
    <property type="entry name" value="CarbopepD_reg_2"/>
    <property type="match status" value="1"/>
</dbReference>
<accession>A0ABY6M135</accession>
<comment type="subcellular location">
    <subcellularLocation>
        <location evidence="1">Cell outer membrane</location>
    </subcellularLocation>
</comment>
<dbReference type="Pfam" id="PF14905">
    <property type="entry name" value="OMP_b-brl_3"/>
    <property type="match status" value="1"/>
</dbReference>
<evidence type="ECO:0000256" key="3">
    <source>
        <dbReference type="ARBA" id="ARBA00023237"/>
    </source>
</evidence>
<dbReference type="EMBL" id="CP081495">
    <property type="protein sequence ID" value="UYW01374.1"/>
    <property type="molecule type" value="Genomic_DNA"/>
</dbReference>
<reference evidence="7" key="1">
    <citation type="submission" date="2021-08" db="EMBL/GenBank/DDBJ databases">
        <title>Flavobacterium sp. strain CC-SYL302.</title>
        <authorList>
            <person name="Lin S.-Y."/>
            <person name="Lee T.-H."/>
            <person name="Young C.-C."/>
        </authorList>
    </citation>
    <scope>NUCLEOTIDE SEQUENCE</scope>
    <source>
        <strain evidence="7">CC-SYL302</strain>
    </source>
</reference>
<evidence type="ECO:0000256" key="2">
    <source>
        <dbReference type="ARBA" id="ARBA00023136"/>
    </source>
</evidence>
<evidence type="ECO:0000313" key="8">
    <source>
        <dbReference type="Proteomes" id="UP001163328"/>
    </source>
</evidence>